<evidence type="ECO:0000259" key="1">
    <source>
        <dbReference type="Pfam" id="PF12937"/>
    </source>
</evidence>
<sequence>MIQTIVGIDDIPDEVLIQIFDRSEVPTSTLLNLALSSKRLHYFCLPLYFARFEIFDPLEHCEFVLNSPQDTPGSLDALTGLKVALFIPSVKRLVCRLQLPGDVEDFLYAAMHMRRLYDFISTLSTINTVTLQFGSKRCGCCSELDPGMTLDGHLLEWSNALGSVLNTILEKSCRTLVISGGRFMMHSYCLKGARKIRKQESLLTPFKRLLRKTKFARLGLSNSYAWINVLQGDTWEYRRARDTGKAVVLTPMTHTAKSASSLRSLTIQSMMFAVPPVLHWTISILRLPTTQALRLKNFNLPRKAWPVFLFLIADNSPQLISLRLSGIHHLNAIDILHFIGRFPNLETLHIARSVNSYDNSNLGPFPKLAHLKSLHAPASWISKLLSSQSSAIPSLESISIDYNLRNDNLFDWLETPSRPTSIPTMLKELFRPSLTVSLKVHLGRNPGWALLEDFNRFDANEPPDQLKCVSRLTLFVDQRLRPNEMALSTILPQWIDRFSELRHLGLKSNILILSNDDAVELANHIIRRSRLPLLKTFEVNGEDIMSTPR</sequence>
<reference evidence="2 3" key="1">
    <citation type="journal article" date="2018" name="Evol. Lett.">
        <title>Horizontal gene cluster transfer increased hallucinogenic mushroom diversity.</title>
        <authorList>
            <person name="Reynolds H.T."/>
            <person name="Vijayakumar V."/>
            <person name="Gluck-Thaler E."/>
            <person name="Korotkin H.B."/>
            <person name="Matheny P.B."/>
            <person name="Slot J.C."/>
        </authorList>
    </citation>
    <scope>NUCLEOTIDE SEQUENCE [LARGE SCALE GENOMIC DNA]</scope>
    <source>
        <strain evidence="2 3">2631</strain>
    </source>
</reference>
<protein>
    <recommendedName>
        <fullName evidence="1">F-box domain-containing protein</fullName>
    </recommendedName>
</protein>
<dbReference type="SUPFAM" id="SSF52047">
    <property type="entry name" value="RNI-like"/>
    <property type="match status" value="1"/>
</dbReference>
<evidence type="ECO:0000313" key="2">
    <source>
        <dbReference type="EMBL" id="PPQ79388.1"/>
    </source>
</evidence>
<name>A0A409WLJ0_PSICY</name>
<dbReference type="Gene3D" id="3.80.10.10">
    <property type="entry name" value="Ribonuclease Inhibitor"/>
    <property type="match status" value="1"/>
</dbReference>
<dbReference type="Pfam" id="PF12937">
    <property type="entry name" value="F-box-like"/>
    <property type="match status" value="1"/>
</dbReference>
<organism evidence="2 3">
    <name type="scientific">Psilocybe cyanescens</name>
    <dbReference type="NCBI Taxonomy" id="93625"/>
    <lineage>
        <taxon>Eukaryota</taxon>
        <taxon>Fungi</taxon>
        <taxon>Dikarya</taxon>
        <taxon>Basidiomycota</taxon>
        <taxon>Agaricomycotina</taxon>
        <taxon>Agaricomycetes</taxon>
        <taxon>Agaricomycetidae</taxon>
        <taxon>Agaricales</taxon>
        <taxon>Agaricineae</taxon>
        <taxon>Strophariaceae</taxon>
        <taxon>Psilocybe</taxon>
    </lineage>
</organism>
<keyword evidence="3" id="KW-1185">Reference proteome</keyword>
<proteinExistence type="predicted"/>
<dbReference type="EMBL" id="NHYD01003376">
    <property type="protein sequence ID" value="PPQ79388.1"/>
    <property type="molecule type" value="Genomic_DNA"/>
</dbReference>
<feature type="domain" description="F-box" evidence="1">
    <location>
        <begin position="8"/>
        <end position="45"/>
    </location>
</feature>
<gene>
    <name evidence="2" type="ORF">CVT25_002659</name>
</gene>
<dbReference type="AlphaFoldDB" id="A0A409WLJ0"/>
<evidence type="ECO:0000313" key="3">
    <source>
        <dbReference type="Proteomes" id="UP000283269"/>
    </source>
</evidence>
<dbReference type="Proteomes" id="UP000283269">
    <property type="component" value="Unassembled WGS sequence"/>
</dbReference>
<dbReference type="OrthoDB" id="3054030at2759"/>
<dbReference type="InterPro" id="IPR001810">
    <property type="entry name" value="F-box_dom"/>
</dbReference>
<comment type="caution">
    <text evidence="2">The sequence shown here is derived from an EMBL/GenBank/DDBJ whole genome shotgun (WGS) entry which is preliminary data.</text>
</comment>
<dbReference type="InParanoid" id="A0A409WLJ0"/>
<accession>A0A409WLJ0</accession>
<dbReference type="InterPro" id="IPR032675">
    <property type="entry name" value="LRR_dom_sf"/>
</dbReference>